<keyword evidence="2" id="KW-0479">Metal-binding</keyword>
<evidence type="ECO:0000259" key="5">
    <source>
        <dbReference type="Pfam" id="PF01321"/>
    </source>
</evidence>
<keyword evidence="3" id="KW-0378">Hydrolase</keyword>
<dbReference type="InterPro" id="IPR036005">
    <property type="entry name" value="Creatinase/aminopeptidase-like"/>
</dbReference>
<comment type="similarity">
    <text evidence="1">Belongs to the peptidase M24B family.</text>
</comment>
<feature type="domain" description="Peptidase M24 C-terminal" evidence="6">
    <location>
        <begin position="533"/>
        <end position="592"/>
    </location>
</feature>
<feature type="domain" description="Peptidase M24" evidence="4">
    <location>
        <begin position="309"/>
        <end position="520"/>
    </location>
</feature>
<accession>A0A9D1IL78</accession>
<comment type="caution">
    <text evidence="7">The sequence shown here is derived from an EMBL/GenBank/DDBJ whole genome shotgun (WGS) entry which is preliminary data.</text>
</comment>
<evidence type="ECO:0000256" key="3">
    <source>
        <dbReference type="ARBA" id="ARBA00022801"/>
    </source>
</evidence>
<dbReference type="PANTHER" id="PTHR43763">
    <property type="entry name" value="XAA-PRO AMINOPEPTIDASE 1"/>
    <property type="match status" value="1"/>
</dbReference>
<keyword evidence="7" id="KW-0031">Aminopeptidase</keyword>
<dbReference type="InterPro" id="IPR033740">
    <property type="entry name" value="Pept_M24B"/>
</dbReference>
<dbReference type="Gene3D" id="3.90.230.10">
    <property type="entry name" value="Creatinase/methionine aminopeptidase superfamily"/>
    <property type="match status" value="1"/>
</dbReference>
<dbReference type="Pfam" id="PF16189">
    <property type="entry name" value="Creatinase_N_2"/>
    <property type="match status" value="1"/>
</dbReference>
<dbReference type="InterPro" id="IPR000587">
    <property type="entry name" value="Creatinase_N"/>
</dbReference>
<dbReference type="Proteomes" id="UP000824076">
    <property type="component" value="Unassembled WGS sequence"/>
</dbReference>
<dbReference type="GO" id="GO:0046872">
    <property type="term" value="F:metal ion binding"/>
    <property type="evidence" value="ECO:0007669"/>
    <property type="project" value="UniProtKB-KW"/>
</dbReference>
<reference evidence="7" key="2">
    <citation type="journal article" date="2021" name="PeerJ">
        <title>Extensive microbial diversity within the chicken gut microbiome revealed by metagenomics and culture.</title>
        <authorList>
            <person name="Gilroy R."/>
            <person name="Ravi A."/>
            <person name="Getino M."/>
            <person name="Pursley I."/>
            <person name="Horton D.L."/>
            <person name="Alikhan N.F."/>
            <person name="Baker D."/>
            <person name="Gharbi K."/>
            <person name="Hall N."/>
            <person name="Watson M."/>
            <person name="Adriaenssens E.M."/>
            <person name="Foster-Nyarko E."/>
            <person name="Jarju S."/>
            <person name="Secka A."/>
            <person name="Antonio M."/>
            <person name="Oren A."/>
            <person name="Chaudhuri R.R."/>
            <person name="La Ragione R."/>
            <person name="Hildebrand F."/>
            <person name="Pallen M.J."/>
        </authorList>
    </citation>
    <scope>NUCLEOTIDE SEQUENCE</scope>
    <source>
        <strain evidence="7">17073</strain>
    </source>
</reference>
<dbReference type="PANTHER" id="PTHR43763:SF6">
    <property type="entry name" value="XAA-PRO AMINOPEPTIDASE 1"/>
    <property type="match status" value="1"/>
</dbReference>
<protein>
    <submittedName>
        <fullName evidence="7">Aminopeptidase P family protein</fullName>
    </submittedName>
</protein>
<dbReference type="InterPro" id="IPR050422">
    <property type="entry name" value="X-Pro_aminopeptidase_P"/>
</dbReference>
<dbReference type="CDD" id="cd01085">
    <property type="entry name" value="APP"/>
    <property type="match status" value="1"/>
</dbReference>
<dbReference type="SUPFAM" id="SSF55920">
    <property type="entry name" value="Creatinase/aminopeptidase"/>
    <property type="match status" value="1"/>
</dbReference>
<organism evidence="7 8">
    <name type="scientific">Candidatus Limisoma intestinavium</name>
    <dbReference type="NCBI Taxonomy" id="2840856"/>
    <lineage>
        <taxon>Bacteria</taxon>
        <taxon>Pseudomonadati</taxon>
        <taxon>Bacteroidota</taxon>
        <taxon>Bacteroidia</taxon>
        <taxon>Bacteroidales</taxon>
        <taxon>Candidatus Limisoma</taxon>
    </lineage>
</organism>
<feature type="domain" description="Creatinase N-terminal" evidence="5">
    <location>
        <begin position="8"/>
        <end position="129"/>
    </location>
</feature>
<name>A0A9D1IL78_9BACT</name>
<dbReference type="Pfam" id="PF00557">
    <property type="entry name" value="Peptidase_M24"/>
    <property type="match status" value="1"/>
</dbReference>
<dbReference type="GO" id="GO:0005737">
    <property type="term" value="C:cytoplasm"/>
    <property type="evidence" value="ECO:0007669"/>
    <property type="project" value="UniProtKB-ARBA"/>
</dbReference>
<gene>
    <name evidence="7" type="ORF">IAD18_05685</name>
</gene>
<dbReference type="EMBL" id="DVMS01000161">
    <property type="protein sequence ID" value="HIU39138.1"/>
    <property type="molecule type" value="Genomic_DNA"/>
</dbReference>
<evidence type="ECO:0000259" key="6">
    <source>
        <dbReference type="Pfam" id="PF16188"/>
    </source>
</evidence>
<reference evidence="7" key="1">
    <citation type="submission" date="2020-10" db="EMBL/GenBank/DDBJ databases">
        <authorList>
            <person name="Gilroy R."/>
        </authorList>
    </citation>
    <scope>NUCLEOTIDE SEQUENCE</scope>
    <source>
        <strain evidence="7">17073</strain>
    </source>
</reference>
<evidence type="ECO:0000256" key="1">
    <source>
        <dbReference type="ARBA" id="ARBA00008766"/>
    </source>
</evidence>
<dbReference type="Pfam" id="PF16188">
    <property type="entry name" value="Peptidase_M24_C"/>
    <property type="match status" value="1"/>
</dbReference>
<dbReference type="Pfam" id="PF01321">
    <property type="entry name" value="Creatinase_N"/>
    <property type="match status" value="1"/>
</dbReference>
<sequence length="594" mass="66479">MKDTVKNLEALRDVMRRNHVDAMIIPGTDPHQSEYISAHWKLRDWATGFTGSNGTAVVTLNEAGLWTDSRYFLQAEMELAGTGIVMYKEDGGNDQTVTEWLASHLEEDSVVAINGRLFSVVQAGRLEAFCGENGFRLATDFDPFPAIYADRPELPLEPIYVHEEKYAGEDVRSKVSRIMDACAVHGADATLLSALDEVAWTFNIRCADIEFNPVAIAYAYVSDGDCVLFVDERKVNAEVANYLHDCGVKVASYDSVEHFLEKLKNKTVLLDPNKTSDTIARSILNCSVVYAQSPVALMKAVKNEVQLEGVRRAMERDGVALVKLYMWLEENVASEKLTEIDVAEMLVKFRAESPLYKGESFAAACGYNAHGAIVHYEAEEASASVLKPEGLLLFDTGAQYLDGTTDITRTVALGNPTDVQRRDYTLVLKGHVALAKAVYPAGTRGSQLDALARQFLWQNCMTYWHGTGHGVGHFLNVHEGPQNFRLNENPTVLVANMITSDEPGLYKTGEYGIRIENLILSRNCRHTEDFGDFMDFETLTLCPYDSRLIDMSILTDEETAWIDSYHAMVYDRLSPYLDEQQKEWLKNKTKPLKK</sequence>
<dbReference type="InterPro" id="IPR032416">
    <property type="entry name" value="Peptidase_M24_C"/>
</dbReference>
<proteinExistence type="inferred from homology"/>
<dbReference type="Gene3D" id="3.40.350.10">
    <property type="entry name" value="Creatinase/prolidase N-terminal domain"/>
    <property type="match status" value="2"/>
</dbReference>
<dbReference type="SUPFAM" id="SSF53092">
    <property type="entry name" value="Creatinase/prolidase N-terminal domain"/>
    <property type="match status" value="1"/>
</dbReference>
<dbReference type="FunFam" id="3.90.230.10:FF:000009">
    <property type="entry name" value="xaa-Pro aminopeptidase 2"/>
    <property type="match status" value="1"/>
</dbReference>
<evidence type="ECO:0000256" key="2">
    <source>
        <dbReference type="ARBA" id="ARBA00022723"/>
    </source>
</evidence>
<keyword evidence="7" id="KW-0645">Protease</keyword>
<evidence type="ECO:0000259" key="4">
    <source>
        <dbReference type="Pfam" id="PF00557"/>
    </source>
</evidence>
<dbReference type="InterPro" id="IPR029149">
    <property type="entry name" value="Creatin/AminoP/Spt16_N"/>
</dbReference>
<evidence type="ECO:0000313" key="8">
    <source>
        <dbReference type="Proteomes" id="UP000824076"/>
    </source>
</evidence>
<dbReference type="GO" id="GO:0070006">
    <property type="term" value="F:metalloaminopeptidase activity"/>
    <property type="evidence" value="ECO:0007669"/>
    <property type="project" value="InterPro"/>
</dbReference>
<evidence type="ECO:0000313" key="7">
    <source>
        <dbReference type="EMBL" id="HIU39138.1"/>
    </source>
</evidence>
<dbReference type="InterPro" id="IPR000994">
    <property type="entry name" value="Pept_M24"/>
</dbReference>
<dbReference type="AlphaFoldDB" id="A0A9D1IL78"/>